<evidence type="ECO:0000313" key="2">
    <source>
        <dbReference type="EMBL" id="KAL0576696.1"/>
    </source>
</evidence>
<feature type="compositionally biased region" description="Basic and acidic residues" evidence="1">
    <location>
        <begin position="253"/>
        <end position="265"/>
    </location>
</feature>
<feature type="region of interest" description="Disordered" evidence="1">
    <location>
        <begin position="246"/>
        <end position="275"/>
    </location>
</feature>
<feature type="region of interest" description="Disordered" evidence="1">
    <location>
        <begin position="904"/>
        <end position="939"/>
    </location>
</feature>
<protein>
    <submittedName>
        <fullName evidence="2">Uncharacterized protein</fullName>
    </submittedName>
</protein>
<name>A0ABR3FMR7_9AGAR</name>
<proteinExistence type="predicted"/>
<reference evidence="2 3" key="1">
    <citation type="submission" date="2024-02" db="EMBL/GenBank/DDBJ databases">
        <title>A draft genome for the cacao thread blight pathogen Marasmius crinis-equi.</title>
        <authorList>
            <person name="Cohen S.P."/>
            <person name="Baruah I.K."/>
            <person name="Amoako-Attah I."/>
            <person name="Bukari Y."/>
            <person name="Meinhardt L.W."/>
            <person name="Bailey B.A."/>
        </authorList>
    </citation>
    <scope>NUCLEOTIDE SEQUENCE [LARGE SCALE GENOMIC DNA]</scope>
    <source>
        <strain evidence="2 3">GH-76</strain>
    </source>
</reference>
<gene>
    <name evidence="2" type="ORF">V5O48_005295</name>
</gene>
<feature type="compositionally biased region" description="Basic and acidic residues" evidence="1">
    <location>
        <begin position="928"/>
        <end position="939"/>
    </location>
</feature>
<dbReference type="Proteomes" id="UP001465976">
    <property type="component" value="Unassembled WGS sequence"/>
</dbReference>
<evidence type="ECO:0000256" key="1">
    <source>
        <dbReference type="SAM" id="MobiDB-lite"/>
    </source>
</evidence>
<sequence length="939" mass="106904">MDDREKLVLRQIEEDWDGYQSALAEENRSEPPIDDIKKGFEDVISSSSKELAHLFYSWKAALDARSDTAPHLLAVLLKGVYPKIPAYSKVYKTELKPEQHIKVSSLQDIDCKVLAKLAPAAKSYGFDMHLGQFHHEQFGLVRVDAATFWETEKYDEDPDKAEFERILDGDSDYREKLEIEHVFSLDGIPMVLDERDVEELQSIFVNGTITDRPRSNKLVDYSPFDGGPYLTRTWYRRILLLSPEGSEQVTPRTESHQWFRSELERSPSSSTPSARERRLLDALLHCLEEETSEDPDPCQPLRPKDCREFVTPVLDRALAWKDMDLLADAVYSCTRETIAIIGVDKLVATYKVFGRRVKETILQAIEMESSRGLQIQLVENLRDIAQVAQDHDFASWCGRQLDSIFGRLSKLEDGRVIPFIFESASSQQNPSLALQEMIGSRFKSIGHSDVDMWRALFEKLARMAQSTSGSSPFDRSVLEQLIRECLQRIATELSPYTELKVPSISHPACVVKHVVSFVEFCLQFHEPELPEAFFRRMKNDAAENDKNPRHHNPAHLHYSELVTEFDTLIKAKPNAQKALDMFFNDALLAMLPHSNTGSLPRLPLEVACLNLNDPSKAFEEWFTSDRVKNARKEAAVFGTARMFIKTLRAQNKPQRVLEQCFDALKPLAEVVINDFDPSGLDRRLDRQSLLDIISLYLDFDEPHFGPRSSRLLHKILNFRDTATYIDSSLVPFMTELKTALQRTNPPRSLVDQPYAEFAAGVTRKWIECNLQGRPCPEFGFAVDDLKVGCECVVCTTHLAPLFSRKQTAQKKFKLGNGISNSEKSHLEQQLGSMRRFGITYQVVSVTNPVRLTVHRPAQIGQLLEWSKKQRQPEGRRLLESLGTVEEQQKIMGPHYHWAEGTVAGARTQPVSTAGGTKRALESTVPSQEPREANPKRRRH</sequence>
<comment type="caution">
    <text evidence="2">The sequence shown here is derived from an EMBL/GenBank/DDBJ whole genome shotgun (WGS) entry which is preliminary data.</text>
</comment>
<dbReference type="EMBL" id="JBAHYK010000207">
    <property type="protein sequence ID" value="KAL0576696.1"/>
    <property type="molecule type" value="Genomic_DNA"/>
</dbReference>
<accession>A0ABR3FMR7</accession>
<keyword evidence="3" id="KW-1185">Reference proteome</keyword>
<organism evidence="2 3">
    <name type="scientific">Marasmius crinis-equi</name>
    <dbReference type="NCBI Taxonomy" id="585013"/>
    <lineage>
        <taxon>Eukaryota</taxon>
        <taxon>Fungi</taxon>
        <taxon>Dikarya</taxon>
        <taxon>Basidiomycota</taxon>
        <taxon>Agaricomycotina</taxon>
        <taxon>Agaricomycetes</taxon>
        <taxon>Agaricomycetidae</taxon>
        <taxon>Agaricales</taxon>
        <taxon>Marasmiineae</taxon>
        <taxon>Marasmiaceae</taxon>
        <taxon>Marasmius</taxon>
    </lineage>
</organism>
<evidence type="ECO:0000313" key="3">
    <source>
        <dbReference type="Proteomes" id="UP001465976"/>
    </source>
</evidence>